<dbReference type="EMBL" id="JACAGK010000026">
    <property type="protein sequence ID" value="MDM1048660.1"/>
    <property type="molecule type" value="Genomic_DNA"/>
</dbReference>
<dbReference type="Proteomes" id="UP001170954">
    <property type="component" value="Unassembled WGS sequence"/>
</dbReference>
<dbReference type="RefSeq" id="WP_286651377.1">
    <property type="nucleotide sequence ID" value="NZ_JACAGK010000026.1"/>
</dbReference>
<keyword evidence="3" id="KW-1185">Reference proteome</keyword>
<reference evidence="2" key="1">
    <citation type="submission" date="2020-06" db="EMBL/GenBank/DDBJ databases">
        <authorList>
            <person name="Dong N."/>
        </authorList>
    </citation>
    <scope>NUCLEOTIDE SEQUENCE</scope>
    <source>
        <strain evidence="2">R1692</strain>
    </source>
</reference>
<comment type="caution">
    <text evidence="2">The sequence shown here is derived from an EMBL/GenBank/DDBJ whole genome shotgun (WGS) entry which is preliminary data.</text>
</comment>
<dbReference type="Gene3D" id="1.20.1260.10">
    <property type="match status" value="1"/>
</dbReference>
<dbReference type="InterPro" id="IPR011971">
    <property type="entry name" value="CHP02284"/>
</dbReference>
<dbReference type="InterPro" id="IPR012347">
    <property type="entry name" value="Ferritin-like"/>
</dbReference>
<dbReference type="NCBIfam" id="TIGR02284">
    <property type="entry name" value="PA2169 family four-helix-bundle protein"/>
    <property type="match status" value="1"/>
</dbReference>
<sequence>MKTFDRKIEILRDAIEINNERIAGYQKAQDIVQSENLENLYALFGDYKRQSEQFKSELAPFITHFEETVDDGTMVSGKLFRAWMDLKSLVAPSTSESVLASCEKGEDEFKSAYKDLINESLPDFPEIVDLLQTQLSMQLGAHDHIKELRDNS</sequence>
<evidence type="ECO:0000259" key="1">
    <source>
        <dbReference type="Pfam" id="PF09537"/>
    </source>
</evidence>
<reference evidence="2" key="2">
    <citation type="journal article" date="2022" name="Sci. Total Environ.">
        <title>Prevalence, transmission, and molecular epidemiology of tet(X)-positive bacteria among humans, animals, and environmental niches in China: An epidemiological, and genomic-based study.</title>
        <authorList>
            <person name="Dong N."/>
            <person name="Zeng Y."/>
            <person name="Cai C."/>
            <person name="Sun C."/>
            <person name="Lu J."/>
            <person name="Liu C."/>
            <person name="Zhou H."/>
            <person name="Sun Q."/>
            <person name="Shu L."/>
            <person name="Wang H."/>
            <person name="Wang Y."/>
            <person name="Wang S."/>
            <person name="Wu C."/>
            <person name="Chan E.W."/>
            <person name="Chen G."/>
            <person name="Shen Z."/>
            <person name="Chen S."/>
            <person name="Zhang R."/>
        </authorList>
    </citation>
    <scope>NUCLEOTIDE SEQUENCE</scope>
    <source>
        <strain evidence="2">R1692</strain>
    </source>
</reference>
<evidence type="ECO:0000313" key="3">
    <source>
        <dbReference type="Proteomes" id="UP001170954"/>
    </source>
</evidence>
<protein>
    <submittedName>
        <fullName evidence="2">PA2169 family four-helix-bundle protein</fullName>
    </submittedName>
</protein>
<feature type="domain" description="DUF2383" evidence="1">
    <location>
        <begin position="8"/>
        <end position="118"/>
    </location>
</feature>
<dbReference type="InterPro" id="IPR019052">
    <property type="entry name" value="DUF2383"/>
</dbReference>
<organism evidence="2 3">
    <name type="scientific">Sphingobacterium hotanense</name>
    <dbReference type="NCBI Taxonomy" id="649196"/>
    <lineage>
        <taxon>Bacteria</taxon>
        <taxon>Pseudomonadati</taxon>
        <taxon>Bacteroidota</taxon>
        <taxon>Sphingobacteriia</taxon>
        <taxon>Sphingobacteriales</taxon>
        <taxon>Sphingobacteriaceae</taxon>
        <taxon>Sphingobacterium</taxon>
    </lineage>
</organism>
<gene>
    <name evidence="2" type="ORF">HX018_10455</name>
</gene>
<name>A0ABT7NNC8_9SPHI</name>
<dbReference type="SUPFAM" id="SSF47240">
    <property type="entry name" value="Ferritin-like"/>
    <property type="match status" value="1"/>
</dbReference>
<dbReference type="InterPro" id="IPR009078">
    <property type="entry name" value="Ferritin-like_SF"/>
</dbReference>
<accession>A0ABT7NNC8</accession>
<dbReference type="Pfam" id="PF09537">
    <property type="entry name" value="DUF2383"/>
    <property type="match status" value="1"/>
</dbReference>
<proteinExistence type="predicted"/>
<evidence type="ECO:0000313" key="2">
    <source>
        <dbReference type="EMBL" id="MDM1048660.1"/>
    </source>
</evidence>